<name>A0ABW3D6A9_9FLAO</name>
<dbReference type="Gene3D" id="2.115.10.20">
    <property type="entry name" value="Glycosyl hydrolase domain, family 43"/>
    <property type="match status" value="2"/>
</dbReference>
<dbReference type="SUPFAM" id="SSF75005">
    <property type="entry name" value="Arabinanase/levansucrase/invertase"/>
    <property type="match status" value="1"/>
</dbReference>
<protein>
    <submittedName>
        <fullName evidence="1">Uncharacterized protein</fullName>
    </submittedName>
</protein>
<dbReference type="PANTHER" id="PTHR35279">
    <property type="match status" value="1"/>
</dbReference>
<organism evidence="1 2">
    <name type="scientific">Sungkyunkwania multivorans</name>
    <dbReference type="NCBI Taxonomy" id="1173618"/>
    <lineage>
        <taxon>Bacteria</taxon>
        <taxon>Pseudomonadati</taxon>
        <taxon>Bacteroidota</taxon>
        <taxon>Flavobacteriia</taxon>
        <taxon>Flavobacteriales</taxon>
        <taxon>Flavobacteriaceae</taxon>
        <taxon>Sungkyunkwania</taxon>
    </lineage>
</organism>
<comment type="caution">
    <text evidence="1">The sequence shown here is derived from an EMBL/GenBank/DDBJ whole genome shotgun (WGS) entry which is preliminary data.</text>
</comment>
<reference evidence="2" key="1">
    <citation type="journal article" date="2019" name="Int. J. Syst. Evol. Microbiol.">
        <title>The Global Catalogue of Microorganisms (GCM) 10K type strain sequencing project: providing services to taxonomists for standard genome sequencing and annotation.</title>
        <authorList>
            <consortium name="The Broad Institute Genomics Platform"/>
            <consortium name="The Broad Institute Genome Sequencing Center for Infectious Disease"/>
            <person name="Wu L."/>
            <person name="Ma J."/>
        </authorList>
    </citation>
    <scope>NUCLEOTIDE SEQUENCE [LARGE SCALE GENOMIC DNA]</scope>
    <source>
        <strain evidence="2">CCUG 62952</strain>
    </source>
</reference>
<dbReference type="RefSeq" id="WP_386411085.1">
    <property type="nucleotide sequence ID" value="NZ_JBHTJH010000025.1"/>
</dbReference>
<sequence>MQSWKKKGVIYNSAGDFWWNKTHAQVPVATAVGNNVLRIYYSARDEHGRSHISYIETSAINPKEVVYKHPEPILPLGDVGSFDDSGIMPTSILSMDDRHYLYYIGWTTRGTVPFSNAIGLAESFDGGKTFKKVYQGPIIGCSAKEPYFTGTCCVIQIDERYVAYYLSCIGWKKLGSKLEPLYDLKIAVSKDAKEWKITGKVAIPLLENEGGIASATVVFKDGKYHMLFSVRGAEDYRENPLHSYKIGYAESINGYDWHRMSSNVIPLSVEGWDAQMVAYPNLVTTDQGQLLFYNGNGFGQSGFGYAILNNS</sequence>
<keyword evidence="2" id="KW-1185">Reference proteome</keyword>
<dbReference type="Proteomes" id="UP001596978">
    <property type="component" value="Unassembled WGS sequence"/>
</dbReference>
<dbReference type="PANTHER" id="PTHR35279:SF1">
    <property type="entry name" value="ARABINANASE_LEVANSUCRASE_INVERTASE"/>
    <property type="match status" value="1"/>
</dbReference>
<dbReference type="InterPro" id="IPR023296">
    <property type="entry name" value="Glyco_hydro_beta-prop_sf"/>
</dbReference>
<evidence type="ECO:0000313" key="2">
    <source>
        <dbReference type="Proteomes" id="UP001596978"/>
    </source>
</evidence>
<dbReference type="EMBL" id="JBHTJH010000025">
    <property type="protein sequence ID" value="MFD0864093.1"/>
    <property type="molecule type" value="Genomic_DNA"/>
</dbReference>
<evidence type="ECO:0000313" key="1">
    <source>
        <dbReference type="EMBL" id="MFD0864093.1"/>
    </source>
</evidence>
<accession>A0ABW3D6A9</accession>
<proteinExistence type="predicted"/>
<gene>
    <name evidence="1" type="ORF">ACFQ1M_17900</name>
</gene>